<feature type="signal peptide" evidence="1">
    <location>
        <begin position="1"/>
        <end position="23"/>
    </location>
</feature>
<protein>
    <submittedName>
        <fullName evidence="2">Uncharacterized protein</fullName>
    </submittedName>
</protein>
<feature type="chain" id="PRO_5046810701" evidence="1">
    <location>
        <begin position="24"/>
        <end position="226"/>
    </location>
</feature>
<proteinExistence type="predicted"/>
<name>A0ABQ8VIC5_9AGAR</name>
<accession>A0ABQ8VIC5</accession>
<keyword evidence="1" id="KW-0732">Signal</keyword>
<reference evidence="2" key="1">
    <citation type="submission" date="2022-08" db="EMBL/GenBank/DDBJ databases">
        <title>A Global Phylogenomic Analysis of the Shiitake Genus Lentinula.</title>
        <authorList>
            <consortium name="DOE Joint Genome Institute"/>
            <person name="Sierra-Patev S."/>
            <person name="Min B."/>
            <person name="Naranjo-Ortiz M."/>
            <person name="Looney B."/>
            <person name="Konkel Z."/>
            <person name="Slot J.C."/>
            <person name="Sakamoto Y."/>
            <person name="Steenwyk J.L."/>
            <person name="Rokas A."/>
            <person name="Carro J."/>
            <person name="Camarero S."/>
            <person name="Ferreira P."/>
            <person name="Molpeceres G."/>
            <person name="Ruiz-Duenas F.J."/>
            <person name="Serrano A."/>
            <person name="Henrissat B."/>
            <person name="Drula E."/>
            <person name="Hughes K.W."/>
            <person name="Mata J.L."/>
            <person name="Ishikawa N.K."/>
            <person name="Vargas-Isla R."/>
            <person name="Ushijima S."/>
            <person name="Smith C.A."/>
            <person name="Ahrendt S."/>
            <person name="Andreopoulos W."/>
            <person name="He G."/>
            <person name="Labutti K."/>
            <person name="Lipzen A."/>
            <person name="Ng V."/>
            <person name="Riley R."/>
            <person name="Sandor L."/>
            <person name="Barry K."/>
            <person name="Martinez A.T."/>
            <person name="Xiao Y."/>
            <person name="Gibbons J.G."/>
            <person name="Terashima K."/>
            <person name="Grigoriev I.V."/>
            <person name="Hibbett D.S."/>
        </authorList>
    </citation>
    <scope>NUCLEOTIDE SEQUENCE</scope>
    <source>
        <strain evidence="2">RHP3577 ss4</strain>
    </source>
</reference>
<gene>
    <name evidence="2" type="ORF">C8R41DRAFT_832018</name>
</gene>
<keyword evidence="3" id="KW-1185">Reference proteome</keyword>
<sequence>MLFRTITSILVPLLWFWTSGVTASPLPTGDVPAASRLQGRTENSGVSNFCAVYPCTVYPRIVLLNPCVAGKPIEANLALGILHAGQRYEHWLLAIGNDQAGSELLSAVVKFDKHGNALPVEYLIARKSNRRKFADYNPAPEVVQLGTATFKDEREKENVIQDILAIEIDVPSNQKGGNCMDFIKSALKLMKDKGNVDQSVVGNYDDVYKKRYHDVAKNVFDADLQP</sequence>
<evidence type="ECO:0000313" key="2">
    <source>
        <dbReference type="EMBL" id="KAJ4492517.1"/>
    </source>
</evidence>
<dbReference type="Proteomes" id="UP001150217">
    <property type="component" value="Unassembled WGS sequence"/>
</dbReference>
<organism evidence="2 3">
    <name type="scientific">Lentinula lateritia</name>
    <dbReference type="NCBI Taxonomy" id="40482"/>
    <lineage>
        <taxon>Eukaryota</taxon>
        <taxon>Fungi</taxon>
        <taxon>Dikarya</taxon>
        <taxon>Basidiomycota</taxon>
        <taxon>Agaricomycotina</taxon>
        <taxon>Agaricomycetes</taxon>
        <taxon>Agaricomycetidae</taxon>
        <taxon>Agaricales</taxon>
        <taxon>Marasmiineae</taxon>
        <taxon>Omphalotaceae</taxon>
        <taxon>Lentinula</taxon>
    </lineage>
</organism>
<evidence type="ECO:0000256" key="1">
    <source>
        <dbReference type="SAM" id="SignalP"/>
    </source>
</evidence>
<dbReference type="EMBL" id="JANVFT010000037">
    <property type="protein sequence ID" value="KAJ4492517.1"/>
    <property type="molecule type" value="Genomic_DNA"/>
</dbReference>
<evidence type="ECO:0000313" key="3">
    <source>
        <dbReference type="Proteomes" id="UP001150217"/>
    </source>
</evidence>
<comment type="caution">
    <text evidence="2">The sequence shown here is derived from an EMBL/GenBank/DDBJ whole genome shotgun (WGS) entry which is preliminary data.</text>
</comment>